<feature type="transmembrane region" description="Helical" evidence="1">
    <location>
        <begin position="16"/>
        <end position="34"/>
    </location>
</feature>
<keyword evidence="1" id="KW-0812">Transmembrane</keyword>
<evidence type="ECO:0000313" key="2">
    <source>
        <dbReference type="EMBL" id="KGN00962.1"/>
    </source>
</evidence>
<dbReference type="AlphaFoldDB" id="A0A0A0IL38"/>
<comment type="caution">
    <text evidence="2">The sequence shown here is derived from an EMBL/GenBank/DDBJ whole genome shotgun (WGS) entry which is preliminary data.</text>
</comment>
<name>A0A0A0IL38_CLOBO</name>
<protein>
    <submittedName>
        <fullName evidence="2">Uncharacterized protein</fullName>
    </submittedName>
</protein>
<keyword evidence="1" id="KW-1133">Transmembrane helix</keyword>
<proteinExistence type="predicted"/>
<sequence>MNLTMLINFFNMLIKYRDLAGMFLFACITLIIIFKDGKSDVIRVLFTIILAFSFIIKAIN</sequence>
<accession>A0A0A0IL38</accession>
<keyword evidence="1" id="KW-0472">Membrane</keyword>
<dbReference type="EMBL" id="JDRY01000012">
    <property type="protein sequence ID" value="KGN00962.1"/>
    <property type="molecule type" value="Genomic_DNA"/>
</dbReference>
<evidence type="ECO:0000313" key="3">
    <source>
        <dbReference type="Proteomes" id="UP000030014"/>
    </source>
</evidence>
<evidence type="ECO:0000256" key="1">
    <source>
        <dbReference type="SAM" id="Phobius"/>
    </source>
</evidence>
<gene>
    <name evidence="2" type="ORF">Z955_02335</name>
</gene>
<feature type="transmembrane region" description="Helical" evidence="1">
    <location>
        <begin position="41"/>
        <end position="59"/>
    </location>
</feature>
<organism evidence="2 3">
    <name type="scientific">Clostridium botulinum C/D str. DC5</name>
    <dbReference type="NCBI Taxonomy" id="1443128"/>
    <lineage>
        <taxon>Bacteria</taxon>
        <taxon>Bacillati</taxon>
        <taxon>Bacillota</taxon>
        <taxon>Clostridia</taxon>
        <taxon>Eubacteriales</taxon>
        <taxon>Clostridiaceae</taxon>
        <taxon>Clostridium</taxon>
    </lineage>
</organism>
<reference evidence="2 3" key="1">
    <citation type="submission" date="2014-01" db="EMBL/GenBank/DDBJ databases">
        <title>Plasmidome dynamics in the species complex Clostridium novyi sensu lato converts strains of independent lineages into distinctly different pathogens.</title>
        <authorList>
            <person name="Skarin H."/>
            <person name="Segerman B."/>
        </authorList>
    </citation>
    <scope>NUCLEOTIDE SEQUENCE [LARGE SCALE GENOMIC DNA]</scope>
    <source>
        <strain evidence="2 3">DC5</strain>
    </source>
</reference>
<dbReference type="Proteomes" id="UP000030014">
    <property type="component" value="Unassembled WGS sequence"/>
</dbReference>
<dbReference type="RefSeq" id="WP_039259070.1">
    <property type="nucleotide sequence ID" value="NZ_JDRY01000012.1"/>
</dbReference>